<dbReference type="FunFam" id="1.10.268.10:FF:000001">
    <property type="entry name" value="DNA gyrase subunit A"/>
    <property type="match status" value="1"/>
</dbReference>
<dbReference type="PROSITE" id="PS52040">
    <property type="entry name" value="TOPO_IIA"/>
    <property type="match status" value="1"/>
</dbReference>
<dbReference type="Pfam" id="PF03989">
    <property type="entry name" value="DNA_gyraseA_C"/>
    <property type="match status" value="6"/>
</dbReference>
<proteinExistence type="inferred from homology"/>
<evidence type="ECO:0000313" key="11">
    <source>
        <dbReference type="Proteomes" id="UP001056539"/>
    </source>
</evidence>
<keyword evidence="5 7" id="KW-0238">DNA-binding</keyword>
<dbReference type="InterPro" id="IPR002205">
    <property type="entry name" value="Topo_IIA_dom_A"/>
</dbReference>
<gene>
    <name evidence="10" type="ORF">KDW03_02595</name>
</gene>
<evidence type="ECO:0000256" key="7">
    <source>
        <dbReference type="PROSITE-ProRule" id="PRU01384"/>
    </source>
</evidence>
<dbReference type="Gene3D" id="2.120.10.90">
    <property type="entry name" value="DNA gyrase/topoisomerase IV, subunit A, C-terminal"/>
    <property type="match status" value="1"/>
</dbReference>
<dbReference type="InterPro" id="IPR013758">
    <property type="entry name" value="Topo_IIA_A/C_ab"/>
</dbReference>
<dbReference type="NCBIfam" id="NF004044">
    <property type="entry name" value="PRK05561.1"/>
    <property type="match status" value="1"/>
</dbReference>
<accession>A0AAX3BGY0</accession>
<dbReference type="SMART" id="SM00434">
    <property type="entry name" value="TOP4c"/>
    <property type="match status" value="1"/>
</dbReference>
<keyword evidence="11" id="KW-1185">Reference proteome</keyword>
<dbReference type="GO" id="GO:0006265">
    <property type="term" value="P:DNA topological change"/>
    <property type="evidence" value="ECO:0007669"/>
    <property type="project" value="UniProtKB-UniRule"/>
</dbReference>
<keyword evidence="6 7" id="KW-0413">Isomerase</keyword>
<reference evidence="10" key="2">
    <citation type="submission" date="2022-06" db="EMBL/GenBank/DDBJ databases">
        <title>Thermospira aquatica gen. nov., sp. nov.</title>
        <authorList>
            <person name="Ben Ali Gam Z."/>
            <person name="Labat M."/>
        </authorList>
    </citation>
    <scope>NUCLEOTIDE SEQUENCE</scope>
    <source>
        <strain evidence="10">F1F22</strain>
    </source>
</reference>
<dbReference type="PANTHER" id="PTHR43493">
    <property type="entry name" value="DNA GYRASE/TOPOISOMERASE SUBUNIT A"/>
    <property type="match status" value="1"/>
</dbReference>
<reference evidence="10" key="1">
    <citation type="submission" date="2021-04" db="EMBL/GenBank/DDBJ databases">
        <authorList>
            <person name="Postec A."/>
        </authorList>
    </citation>
    <scope>NUCLEOTIDE SEQUENCE</scope>
    <source>
        <strain evidence="10">F1F22</strain>
    </source>
</reference>
<dbReference type="SUPFAM" id="SSF101904">
    <property type="entry name" value="GyrA/ParC C-terminal domain-like"/>
    <property type="match status" value="1"/>
</dbReference>
<keyword evidence="8" id="KW-0175">Coiled coil</keyword>
<evidence type="ECO:0000256" key="8">
    <source>
        <dbReference type="SAM" id="Coils"/>
    </source>
</evidence>
<evidence type="ECO:0000256" key="2">
    <source>
        <dbReference type="ARBA" id="ARBA00008263"/>
    </source>
</evidence>
<dbReference type="Gene3D" id="3.90.199.10">
    <property type="entry name" value="Topoisomerase II, domain 5"/>
    <property type="match status" value="1"/>
</dbReference>
<dbReference type="InterPro" id="IPR035516">
    <property type="entry name" value="Gyrase/topoIV_suA_C"/>
</dbReference>
<dbReference type="PANTHER" id="PTHR43493:SF5">
    <property type="entry name" value="DNA GYRASE SUBUNIT A, CHLOROPLASTIC_MITOCHONDRIAL"/>
    <property type="match status" value="1"/>
</dbReference>
<evidence type="ECO:0000256" key="6">
    <source>
        <dbReference type="ARBA" id="ARBA00023235"/>
    </source>
</evidence>
<keyword evidence="4 7" id="KW-0799">Topoisomerase</keyword>
<evidence type="ECO:0000256" key="4">
    <source>
        <dbReference type="ARBA" id="ARBA00023029"/>
    </source>
</evidence>
<dbReference type="KEGG" id="taqu:KDW03_02595"/>
<dbReference type="AlphaFoldDB" id="A0AAX3BGY0"/>
<dbReference type="GO" id="GO:0005737">
    <property type="term" value="C:cytoplasm"/>
    <property type="evidence" value="ECO:0007669"/>
    <property type="project" value="TreeGrafter"/>
</dbReference>
<evidence type="ECO:0000256" key="1">
    <source>
        <dbReference type="ARBA" id="ARBA00000185"/>
    </source>
</evidence>
<protein>
    <recommendedName>
        <fullName evidence="3">DNA topoisomerase (ATP-hydrolyzing)</fullName>
        <ecNumber evidence="3">5.6.2.2</ecNumber>
    </recommendedName>
</protein>
<dbReference type="EMBL" id="CP073355">
    <property type="protein sequence ID" value="URA10711.1"/>
    <property type="molecule type" value="Genomic_DNA"/>
</dbReference>
<organism evidence="10 11">
    <name type="scientific">Thermospira aquatica</name>
    <dbReference type="NCBI Taxonomy" id="2828656"/>
    <lineage>
        <taxon>Bacteria</taxon>
        <taxon>Pseudomonadati</taxon>
        <taxon>Spirochaetota</taxon>
        <taxon>Spirochaetia</taxon>
        <taxon>Brevinematales</taxon>
        <taxon>Thermospiraceae</taxon>
        <taxon>Thermospira</taxon>
    </lineage>
</organism>
<evidence type="ECO:0000259" key="9">
    <source>
        <dbReference type="PROSITE" id="PS52040"/>
    </source>
</evidence>
<dbReference type="RefSeq" id="WP_271435838.1">
    <property type="nucleotide sequence ID" value="NZ_CP073355.1"/>
</dbReference>
<dbReference type="SUPFAM" id="SSF56719">
    <property type="entry name" value="Type II DNA topoisomerase"/>
    <property type="match status" value="1"/>
</dbReference>
<dbReference type="EC" id="5.6.2.2" evidence="3"/>
<dbReference type="InterPro" id="IPR013757">
    <property type="entry name" value="Topo_IIA_A_a_sf"/>
</dbReference>
<dbReference type="GO" id="GO:0003677">
    <property type="term" value="F:DNA binding"/>
    <property type="evidence" value="ECO:0007669"/>
    <property type="project" value="UniProtKB-UniRule"/>
</dbReference>
<feature type="domain" description="Topo IIA-type catalytic" evidence="9">
    <location>
        <begin position="33"/>
        <end position="502"/>
    </location>
</feature>
<dbReference type="CDD" id="cd00187">
    <property type="entry name" value="TOP4c"/>
    <property type="match status" value="1"/>
</dbReference>
<name>A0AAX3BGY0_9SPIR</name>
<dbReference type="GO" id="GO:0003918">
    <property type="term" value="F:DNA topoisomerase type II (double strand cut, ATP-hydrolyzing) activity"/>
    <property type="evidence" value="ECO:0007669"/>
    <property type="project" value="UniProtKB-EC"/>
</dbReference>
<comment type="similarity">
    <text evidence="2">Belongs to the type II topoisomerase GyrA/ParC subunit family.</text>
</comment>
<dbReference type="InterPro" id="IPR013760">
    <property type="entry name" value="Topo_IIA-like_dom_sf"/>
</dbReference>
<dbReference type="Gene3D" id="1.10.268.10">
    <property type="entry name" value="Topoisomerase, domain 3"/>
    <property type="match status" value="1"/>
</dbReference>
<dbReference type="GO" id="GO:0009330">
    <property type="term" value="C:DNA topoisomerase type II (double strand cut, ATP-hydrolyzing) complex"/>
    <property type="evidence" value="ECO:0007669"/>
    <property type="project" value="TreeGrafter"/>
</dbReference>
<sequence>MEKEQGITHAYFEDEIKTSYLNYAYSVITGRAIPDVRDGMKPVQRRILYVMSELALWHDKPTRKSARIVGDVLGKYHPHGDSSVYMAMVKMAQEFHMRYPLVIGQGNFGSIDDDPPAAMRYTEAKLSRVAEFMLEDLDKDTVDFKPNFDDTLKEPKVLPGRFPNLLCNGTTGIAVGLATDIPPHNFREVASAIKATLANPGISVQELVKLVPGPDFPTGGVILNKEEMISLYQYGHGSVDLAGTIIYEEKGGRGALVITEIPYRVVKSSLIEEITNLYLNNTKYANILRGIKEIRDESSKEGIRIVIDLHKDANVESIKTVLFQQTALRTRIKVNMVALVDNQPRVLGLKDLLQQYIDYRRLVITRRTQFELDKAEKRLHIVEGLLIALDAIDEVIHTIRTSRDTAAAKEALMKRFKLTEVQAEAILDMKLQKLTNLEVHKLQEEKDNLKALIKELKEILEKPAKRDALIGKELDEMLEALGDDRRTRFEVISTAKIDVEELIEDEPMILMLTHKGFLVRETGRNFKVGTRGARGKKGDITDMNRLEADDYIIATVSGNLKDSYLFVTDSGRVYSVKGYEITGATEGRITRTYIKNIARLEEIEKKNERVTAVLAVKEFSEENFILFLTKKGRMARIMLSDFANITRAGIIGIKLRVDDHVVDAMVTDGNAKLFIVKNNAKGFRCRESLFPVHNRGVGGEKATSVISSEDEVMGMAIADETMDVIFVSRDGRGRRVNPKEFSELVNRGGKGFKLVDLGKNRTLAGFTLVEPQDRVMIITRQGSRIVFPQSEVSTNLLKLIDLRPGDEVLSVTTIPGGEE</sequence>
<evidence type="ECO:0000256" key="3">
    <source>
        <dbReference type="ARBA" id="ARBA00012895"/>
    </source>
</evidence>
<comment type="catalytic activity">
    <reaction evidence="1 7">
        <text>ATP-dependent breakage, passage and rejoining of double-stranded DNA.</text>
        <dbReference type="EC" id="5.6.2.2"/>
    </reaction>
</comment>
<feature type="coiled-coil region" evidence="8">
    <location>
        <begin position="432"/>
        <end position="462"/>
    </location>
</feature>
<evidence type="ECO:0000313" key="10">
    <source>
        <dbReference type="EMBL" id="URA10711.1"/>
    </source>
</evidence>
<dbReference type="InterPro" id="IPR006691">
    <property type="entry name" value="GyrA/parC_rep"/>
</dbReference>
<evidence type="ECO:0000256" key="5">
    <source>
        <dbReference type="ARBA" id="ARBA00023125"/>
    </source>
</evidence>
<dbReference type="Pfam" id="PF00521">
    <property type="entry name" value="DNA_topoisoIV"/>
    <property type="match status" value="1"/>
</dbReference>
<dbReference type="InterPro" id="IPR050220">
    <property type="entry name" value="Type_II_DNA_Topoisomerases"/>
</dbReference>
<dbReference type="GO" id="GO:0005524">
    <property type="term" value="F:ATP binding"/>
    <property type="evidence" value="ECO:0007669"/>
    <property type="project" value="InterPro"/>
</dbReference>
<dbReference type="Proteomes" id="UP001056539">
    <property type="component" value="Chromosome"/>
</dbReference>
<feature type="active site" description="O-(5'-phospho-DNA)-tyrosine intermediate" evidence="7">
    <location>
        <position position="121"/>
    </location>
</feature>
<dbReference type="Gene3D" id="3.30.1360.40">
    <property type="match status" value="1"/>
</dbReference>